<dbReference type="AlphaFoldDB" id="A0A2S9J4W4"/>
<gene>
    <name evidence="1" type="ORF">C5745_07825</name>
</gene>
<evidence type="ECO:0000313" key="1">
    <source>
        <dbReference type="EMBL" id="PRD47815.1"/>
    </source>
</evidence>
<accession>A0A2S9J4W4</accession>
<keyword evidence="2" id="KW-1185">Reference proteome</keyword>
<sequence length="386" mass="44024">MDSPAYIRIFNSLNIPVNVVNKDDPASFLCLFIDPEFDENGHPIGGLMEGDFLDVRARYASPNPTHVGVSNSPYNPEFPGKELYPTAPILNGYDLTNWAQISSGKRRFLFMHRPRNTEPFAELNPNMVSVCVDTTINLAEGEIYTMHVLLENFEKKTTTLYARQESFHKQPFADTAAYVNFYNLSSEGFWSSPYKGIGDRGTSMEAGIPDIVNVFFSHVSTTENENGQEVHAYIPGYTKNYIGTLTRDISGTRVTPYYGFPIFMREGETIHTKSWQFLQFFAPSMRGLEQSFRQGNINYPPRVDIRQHNSFYNEYVYLELTDNPRPESNVNMRTPVERLTLPNLLLNVHSGRNNPQTFGSVSSIEYINGFVYLTTIQRTFPAPIYE</sequence>
<dbReference type="Proteomes" id="UP000239711">
    <property type="component" value="Unassembled WGS sequence"/>
</dbReference>
<name>A0A2S9J4W4_9SPHI</name>
<reference evidence="1 2" key="1">
    <citation type="submission" date="2018-02" db="EMBL/GenBank/DDBJ databases">
        <title>The draft genome of Sphingobacterium sp. 5JN-11.</title>
        <authorList>
            <person name="Liu L."/>
            <person name="Li L."/>
            <person name="Liang L."/>
            <person name="Zhang X."/>
            <person name="Wang T."/>
        </authorList>
    </citation>
    <scope>NUCLEOTIDE SEQUENCE [LARGE SCALE GENOMIC DNA]</scope>
    <source>
        <strain evidence="1 2">5JN-11</strain>
    </source>
</reference>
<dbReference type="EMBL" id="PVBQ01000005">
    <property type="protein sequence ID" value="PRD47815.1"/>
    <property type="molecule type" value="Genomic_DNA"/>
</dbReference>
<evidence type="ECO:0000313" key="2">
    <source>
        <dbReference type="Proteomes" id="UP000239711"/>
    </source>
</evidence>
<comment type="caution">
    <text evidence="1">The sequence shown here is derived from an EMBL/GenBank/DDBJ whole genome shotgun (WGS) entry which is preliminary data.</text>
</comment>
<protein>
    <submittedName>
        <fullName evidence="1">Uncharacterized protein</fullName>
    </submittedName>
</protein>
<organism evidence="1 2">
    <name type="scientific">Sphingobacterium haloxyli</name>
    <dbReference type="NCBI Taxonomy" id="2100533"/>
    <lineage>
        <taxon>Bacteria</taxon>
        <taxon>Pseudomonadati</taxon>
        <taxon>Bacteroidota</taxon>
        <taxon>Sphingobacteriia</taxon>
        <taxon>Sphingobacteriales</taxon>
        <taxon>Sphingobacteriaceae</taxon>
        <taxon>Sphingobacterium</taxon>
    </lineage>
</organism>
<proteinExistence type="predicted"/>